<reference evidence="1" key="1">
    <citation type="submission" date="2022-02" db="EMBL/GenBank/DDBJ databases">
        <title>Corynebacterium sp. from urogenital microbiome.</title>
        <authorList>
            <person name="Cappelli E.A."/>
            <person name="Ribeiro T.G."/>
            <person name="Peixe L."/>
        </authorList>
    </citation>
    <scope>NUCLEOTIDE SEQUENCE</scope>
    <source>
        <strain evidence="1">C8Ua_144</strain>
    </source>
</reference>
<dbReference type="EMBL" id="JAKMUR010000017">
    <property type="protein sequence ID" value="MCZ9292284.1"/>
    <property type="molecule type" value="Genomic_DNA"/>
</dbReference>
<protein>
    <recommendedName>
        <fullName evidence="3">AbiV family abortive infection protein</fullName>
    </recommendedName>
</protein>
<accession>A0ABT4R9Q8</accession>
<name>A0ABT4R9Q8_9CORY</name>
<organism evidence="1 2">
    <name type="scientific">Corynebacterium lehmanniae</name>
    <dbReference type="NCBI Taxonomy" id="2913497"/>
    <lineage>
        <taxon>Bacteria</taxon>
        <taxon>Bacillati</taxon>
        <taxon>Actinomycetota</taxon>
        <taxon>Actinomycetes</taxon>
        <taxon>Mycobacteriales</taxon>
        <taxon>Corynebacteriaceae</taxon>
        <taxon>Corynebacterium</taxon>
    </lineage>
</organism>
<proteinExistence type="predicted"/>
<gene>
    <name evidence="1" type="ORF">L8U61_09065</name>
</gene>
<evidence type="ECO:0000313" key="2">
    <source>
        <dbReference type="Proteomes" id="UP001146453"/>
    </source>
</evidence>
<dbReference type="Proteomes" id="UP001146453">
    <property type="component" value="Unassembled WGS sequence"/>
</dbReference>
<evidence type="ECO:0000313" key="1">
    <source>
        <dbReference type="EMBL" id="MCZ9292284.1"/>
    </source>
</evidence>
<keyword evidence="2" id="KW-1185">Reference proteome</keyword>
<evidence type="ECO:0008006" key="3">
    <source>
        <dbReference type="Google" id="ProtNLM"/>
    </source>
</evidence>
<comment type="caution">
    <text evidence="1">The sequence shown here is derived from an EMBL/GenBank/DDBJ whole genome shotgun (WGS) entry which is preliminary data.</text>
</comment>
<sequence>MTSVARRLLEAQALCDGAQDERDVMYSALQIRMAIEETGYASFVGNRSFLASVARRDPKKWKDVRNQLRKLNASYWPVGYIALEDFGTGELWLENRDAISEEESVKEWGRLSRILHANPLSNEHVNWKKELDYQLDLLDRFVSLITKHFVKLHDQPFTFACELNHERVRIIGYRDDDRLLTAVGEIARYQFRSGDLAFAERAFTPRPL</sequence>